<keyword evidence="3" id="KW-1185">Reference proteome</keyword>
<feature type="region of interest" description="Disordered" evidence="1">
    <location>
        <begin position="1"/>
        <end position="20"/>
    </location>
</feature>
<accession>A0A370G0I7</accession>
<dbReference type="OrthoDB" id="9895377at2"/>
<gene>
    <name evidence="2" type="ORF">DFR59_12242</name>
</gene>
<reference evidence="2 3" key="1">
    <citation type="submission" date="2018-07" db="EMBL/GenBank/DDBJ databases">
        <title>Genomic Encyclopedia of Type Strains, Phase IV (KMG-IV): sequencing the most valuable type-strain genomes for metagenomic binning, comparative biology and taxonomic classification.</title>
        <authorList>
            <person name="Goeker M."/>
        </authorList>
    </citation>
    <scope>NUCLEOTIDE SEQUENCE [LARGE SCALE GENOMIC DNA]</scope>
    <source>
        <strain evidence="2 3">DSM 25281</strain>
    </source>
</reference>
<evidence type="ECO:0000256" key="1">
    <source>
        <dbReference type="SAM" id="MobiDB-lite"/>
    </source>
</evidence>
<evidence type="ECO:0000313" key="3">
    <source>
        <dbReference type="Proteomes" id="UP000255326"/>
    </source>
</evidence>
<evidence type="ECO:0000313" key="2">
    <source>
        <dbReference type="EMBL" id="RDI37252.1"/>
    </source>
</evidence>
<dbReference type="RefSeq" id="WP_158538443.1">
    <property type="nucleotide sequence ID" value="NZ_QQAY01000022.1"/>
</dbReference>
<name>A0A370G0I7_9BACI</name>
<dbReference type="Proteomes" id="UP000255326">
    <property type="component" value="Unassembled WGS sequence"/>
</dbReference>
<organism evidence="2 3">
    <name type="scientific">Falsibacillus pallidus</name>
    <dbReference type="NCBI Taxonomy" id="493781"/>
    <lineage>
        <taxon>Bacteria</taxon>
        <taxon>Bacillati</taxon>
        <taxon>Bacillota</taxon>
        <taxon>Bacilli</taxon>
        <taxon>Bacillales</taxon>
        <taxon>Bacillaceae</taxon>
        <taxon>Falsibacillus</taxon>
    </lineage>
</organism>
<proteinExistence type="predicted"/>
<dbReference type="EMBL" id="QQAY01000022">
    <property type="protein sequence ID" value="RDI37252.1"/>
    <property type="molecule type" value="Genomic_DNA"/>
</dbReference>
<protein>
    <submittedName>
        <fullName evidence="2">Uncharacterized protein</fullName>
    </submittedName>
</protein>
<sequence>MNKEDDQAMPTQTPLIKSEEELSFDEQLKFLSKSIGSVNIGEHSDQICREVRGKES</sequence>
<dbReference type="AlphaFoldDB" id="A0A370G0I7"/>
<comment type="caution">
    <text evidence="2">The sequence shown here is derived from an EMBL/GenBank/DDBJ whole genome shotgun (WGS) entry which is preliminary data.</text>
</comment>